<proteinExistence type="predicted"/>
<evidence type="ECO:0000313" key="1">
    <source>
        <dbReference type="EMBL" id="KER27516.1"/>
    </source>
</evidence>
<gene>
    <name evidence="1" type="ORF">T265_05475</name>
</gene>
<organism evidence="1 2">
    <name type="scientific">Opisthorchis viverrini</name>
    <name type="common">Southeast Asian liver fluke</name>
    <dbReference type="NCBI Taxonomy" id="6198"/>
    <lineage>
        <taxon>Eukaryota</taxon>
        <taxon>Metazoa</taxon>
        <taxon>Spiralia</taxon>
        <taxon>Lophotrochozoa</taxon>
        <taxon>Platyhelminthes</taxon>
        <taxon>Trematoda</taxon>
        <taxon>Digenea</taxon>
        <taxon>Opisthorchiida</taxon>
        <taxon>Opisthorchiata</taxon>
        <taxon>Opisthorchiidae</taxon>
        <taxon>Opisthorchis</taxon>
    </lineage>
</organism>
<dbReference type="Proteomes" id="UP000054324">
    <property type="component" value="Unassembled WGS sequence"/>
</dbReference>
<dbReference type="CTD" id="20319657"/>
<dbReference type="GeneID" id="20319657"/>
<reference evidence="1 2" key="1">
    <citation type="submission" date="2013-11" db="EMBL/GenBank/DDBJ databases">
        <title>Opisthorchis viverrini - life in the bile duct.</title>
        <authorList>
            <person name="Young N.D."/>
            <person name="Nagarajan N."/>
            <person name="Lin S.J."/>
            <person name="Korhonen P.K."/>
            <person name="Jex A.R."/>
            <person name="Hall R.S."/>
            <person name="Safavi-Hemami H."/>
            <person name="Kaewkong W."/>
            <person name="Bertrand D."/>
            <person name="Gao S."/>
            <person name="Seet Q."/>
            <person name="Wongkham S."/>
            <person name="Teh B.T."/>
            <person name="Wongkham C."/>
            <person name="Intapan P.M."/>
            <person name="Maleewong W."/>
            <person name="Yang X."/>
            <person name="Hu M."/>
            <person name="Wang Z."/>
            <person name="Hofmann A."/>
            <person name="Sternberg P.W."/>
            <person name="Tan P."/>
            <person name="Wang J."/>
            <person name="Gasser R.B."/>
        </authorList>
    </citation>
    <scope>NUCLEOTIDE SEQUENCE [LARGE SCALE GENOMIC DNA]</scope>
</reference>
<evidence type="ECO:0000313" key="2">
    <source>
        <dbReference type="Proteomes" id="UP000054324"/>
    </source>
</evidence>
<dbReference type="OrthoDB" id="775260at2759"/>
<keyword evidence="2" id="KW-1185">Reference proteome</keyword>
<dbReference type="RefSeq" id="XP_009168750.1">
    <property type="nucleotide sequence ID" value="XM_009170486.1"/>
</dbReference>
<dbReference type="AlphaFoldDB" id="A0A074ZKE4"/>
<dbReference type="EMBL" id="KL596721">
    <property type="protein sequence ID" value="KER27516.1"/>
    <property type="molecule type" value="Genomic_DNA"/>
</dbReference>
<name>A0A074ZKE4_OPIVI</name>
<accession>A0A074ZKE4</accession>
<protein>
    <submittedName>
        <fullName evidence="1">Uncharacterized protein</fullName>
    </submittedName>
</protein>
<sequence length="150" mass="16779">MCASSTVIRSKVSQSCIPWFSAPCKGHQLRRTVQSSLPQQCPTESRFLLLWKARKILSAFAIAAHVLRNYTILGAPEKLCATSCDRSLNPGEHTEVHFIWARWPMWLEREFTDRKVLRTNPTPASRLPLSRLGQPGSIPALVLPSGDMAP</sequence>
<dbReference type="KEGG" id="ovi:T265_05475"/>